<dbReference type="InterPro" id="IPR003615">
    <property type="entry name" value="HNH_nuc"/>
</dbReference>
<organism evidence="2 3">
    <name type="scientific">Acinetobacter cumulans</name>
    <dbReference type="NCBI Taxonomy" id="2136182"/>
    <lineage>
        <taxon>Bacteria</taxon>
        <taxon>Pseudomonadati</taxon>
        <taxon>Pseudomonadota</taxon>
        <taxon>Gammaproteobacteria</taxon>
        <taxon>Moraxellales</taxon>
        <taxon>Moraxellaceae</taxon>
        <taxon>Acinetobacter</taxon>
    </lineage>
</organism>
<dbReference type="Pfam" id="PF13392">
    <property type="entry name" value="HNH_3"/>
    <property type="match status" value="1"/>
</dbReference>
<comment type="caution">
    <text evidence="2">The sequence shown here is derived from an EMBL/GenBank/DDBJ whole genome shotgun (WGS) entry which is preliminary data.</text>
</comment>
<reference evidence="2 3" key="1">
    <citation type="submission" date="2018-09" db="EMBL/GenBank/DDBJ databases">
        <title>The draft genome of Acinetobacter sp. strains.</title>
        <authorList>
            <person name="Qin J."/>
            <person name="Feng Y."/>
            <person name="Zong Z."/>
        </authorList>
    </citation>
    <scope>NUCLEOTIDE SEQUENCE [LARGE SCALE GENOMIC DNA]</scope>
    <source>
        <strain evidence="2 3">WCHAc060001</strain>
    </source>
</reference>
<sequence>MKRCTKCDLEKDISAFPKSGGKGALSNWCRACHHDRYLENKKVSEQVSSPSIDPIRELSEARVQKNVSLREISSHLGVNEITVGKWFNRKTMPRQKYVKAMYEFFCLDIPMILQAGDGGRLPLAVAECSNCKKQFPVYKAGVRFCSRACSGKDLSSRQLGYKNAMWKGGEIVTGHTGGGYIKELAPEHPNADASGYVLQHRLVMEQVIGRPLEKHERIHHKNGDRQDNRPENLELWVGTDKSKKDPHGVRIVDKVIDMLSSLQQHELLLVQKALGDKLHE</sequence>
<proteinExistence type="predicted"/>
<protein>
    <recommendedName>
        <fullName evidence="1">HTH cro/C1-type domain-containing protein</fullName>
    </recommendedName>
</protein>
<feature type="domain" description="HTH cro/C1-type" evidence="1">
    <location>
        <begin position="58"/>
        <end position="112"/>
    </location>
</feature>
<dbReference type="InterPro" id="IPR001387">
    <property type="entry name" value="Cro/C1-type_HTH"/>
</dbReference>
<dbReference type="Gene3D" id="3.90.75.20">
    <property type="match status" value="1"/>
</dbReference>
<evidence type="ECO:0000259" key="1">
    <source>
        <dbReference type="PROSITE" id="PS50943"/>
    </source>
</evidence>
<dbReference type="InterPro" id="IPR044925">
    <property type="entry name" value="His-Me_finger_sf"/>
</dbReference>
<accession>A0ABX9UAS8</accession>
<keyword evidence="3" id="KW-1185">Reference proteome</keyword>
<evidence type="ECO:0000313" key="2">
    <source>
        <dbReference type="EMBL" id="RLL50337.1"/>
    </source>
</evidence>
<name>A0ABX9UAS8_9GAMM</name>
<gene>
    <name evidence="2" type="ORF">D9K79_00880</name>
</gene>
<dbReference type="SUPFAM" id="SSF54060">
    <property type="entry name" value="His-Me finger endonucleases"/>
    <property type="match status" value="1"/>
</dbReference>
<dbReference type="PROSITE" id="PS50943">
    <property type="entry name" value="HTH_CROC1"/>
    <property type="match status" value="1"/>
</dbReference>
<evidence type="ECO:0000313" key="3">
    <source>
        <dbReference type="Proteomes" id="UP000273105"/>
    </source>
</evidence>
<dbReference type="CDD" id="cd00093">
    <property type="entry name" value="HTH_XRE"/>
    <property type="match status" value="1"/>
</dbReference>
<dbReference type="SUPFAM" id="SSF47413">
    <property type="entry name" value="lambda repressor-like DNA-binding domains"/>
    <property type="match status" value="1"/>
</dbReference>
<dbReference type="EMBL" id="RCHE01000001">
    <property type="protein sequence ID" value="RLL50337.1"/>
    <property type="molecule type" value="Genomic_DNA"/>
</dbReference>
<dbReference type="Proteomes" id="UP000273105">
    <property type="component" value="Unassembled WGS sequence"/>
</dbReference>
<dbReference type="InterPro" id="IPR010982">
    <property type="entry name" value="Lambda_DNA-bd_dom_sf"/>
</dbReference>
<dbReference type="Gene3D" id="1.10.260.40">
    <property type="entry name" value="lambda repressor-like DNA-binding domains"/>
    <property type="match status" value="1"/>
</dbReference>